<dbReference type="AlphaFoldDB" id="A0A7X2IVI2"/>
<evidence type="ECO:0000313" key="1">
    <source>
        <dbReference type="EMBL" id="MRV76268.1"/>
    </source>
</evidence>
<reference evidence="1 2" key="1">
    <citation type="submission" date="2019-11" db="EMBL/GenBank/DDBJ databases">
        <title>Novel species isolated from a subtropical stream in China.</title>
        <authorList>
            <person name="Lu H."/>
        </authorList>
    </citation>
    <scope>NUCLEOTIDE SEQUENCE [LARGE SCALE GENOMIC DNA]</scope>
    <source>
        <strain evidence="1 2">FT92W</strain>
    </source>
</reference>
<sequence length="112" mass="12802">MERHTFLFEIATKQMIEFLEPAYAAWVEESKRDDEICGGPQDDLAMAGYPALDRLVEAPGLMQLVLGYLQKDFLEKLTWDGSSEIWYWLDDVTGCDASDQLVRLSGVCYSKR</sequence>
<accession>A0A7X2IVI2</accession>
<gene>
    <name evidence="1" type="ORF">GJ700_31620</name>
</gene>
<comment type="caution">
    <text evidence="1">The sequence shown here is derived from an EMBL/GenBank/DDBJ whole genome shotgun (WGS) entry which is preliminary data.</text>
</comment>
<dbReference type="EMBL" id="WKJJ01000029">
    <property type="protein sequence ID" value="MRV76268.1"/>
    <property type="molecule type" value="Genomic_DNA"/>
</dbReference>
<dbReference type="RefSeq" id="WP_154381596.1">
    <property type="nucleotide sequence ID" value="NZ_WKJJ01000029.1"/>
</dbReference>
<name>A0A7X2IVI2_9BURK</name>
<protein>
    <submittedName>
        <fullName evidence="1">Uncharacterized protein</fullName>
    </submittedName>
</protein>
<keyword evidence="2" id="KW-1185">Reference proteome</keyword>
<dbReference type="Proteomes" id="UP000446768">
    <property type="component" value="Unassembled WGS sequence"/>
</dbReference>
<evidence type="ECO:0000313" key="2">
    <source>
        <dbReference type="Proteomes" id="UP000446768"/>
    </source>
</evidence>
<proteinExistence type="predicted"/>
<organism evidence="1 2">
    <name type="scientific">Pseudoduganella rivuli</name>
    <dbReference type="NCBI Taxonomy" id="2666085"/>
    <lineage>
        <taxon>Bacteria</taxon>
        <taxon>Pseudomonadati</taxon>
        <taxon>Pseudomonadota</taxon>
        <taxon>Betaproteobacteria</taxon>
        <taxon>Burkholderiales</taxon>
        <taxon>Oxalobacteraceae</taxon>
        <taxon>Telluria group</taxon>
        <taxon>Pseudoduganella</taxon>
    </lineage>
</organism>